<evidence type="ECO:0000256" key="3">
    <source>
        <dbReference type="SAM" id="MobiDB-lite"/>
    </source>
</evidence>
<dbReference type="AlphaFoldDB" id="A0A9P9Z3J4"/>
<feature type="domain" description="Pirin N-terminal" evidence="4">
    <location>
        <begin position="236"/>
        <end position="333"/>
    </location>
</feature>
<accession>A0A9P9Z3J4</accession>
<dbReference type="InterPro" id="IPR003829">
    <property type="entry name" value="Pirin_N_dom"/>
</dbReference>
<dbReference type="InterPro" id="IPR008778">
    <property type="entry name" value="Pirin_C_dom"/>
</dbReference>
<sequence length="534" mass="58273">MPEGGRSSPFRSSRREFSSRARRTPSTASPPPRRPAPATSPPPRRATPAASPPGPHDGARVACPGDGGTRRSLRTLDTATDDRRRHDRHRDRDPQRRSPPLRGAPRRGAGWLPGVPPRGRRPRRAAPHRSRPRLQGQGAGFGARERGARRPRAPRRRRDPDVSVPRALPARARRARARRRLAEPRGCRRLRRSCRTGMTRLDVAPPASEGPVECDGPRALVVEAREVPLGGVRAMEVHRTLPHRALPMVGAWCFLDRFGPQETLMRVESHPHIGLQTVTWPIVGEVRHRDAVGSDVVVRPGALNLMTSGAGIAHSEYSVGDEPIPLDALQLWVALPDSRRHGAPAFERHEDLPVLDLGGSADAVVVMGSLGAVESPATVHTPIVGAEVRLPAGVDVRVPLRGEWEYAVYGMIGAAEVMTGMDATDADAARPAVAPGLSVSVDHTRLVYLGKGRDHLEMRSDDGARVFLLGGEPFEADIVMWWNFVGRSHEEIVEAREAWEAGAPRFGAVVDHGPERVPAPPLPAVRLTPRRRRV</sequence>
<evidence type="ECO:0000256" key="2">
    <source>
        <dbReference type="RuleBase" id="RU003457"/>
    </source>
</evidence>
<dbReference type="Proteomes" id="UP001151287">
    <property type="component" value="Unassembled WGS sequence"/>
</dbReference>
<dbReference type="Pfam" id="PF05726">
    <property type="entry name" value="Pirin_C"/>
    <property type="match status" value="1"/>
</dbReference>
<protein>
    <recommendedName>
        <fullName evidence="8">Pirin</fullName>
    </recommendedName>
</protein>
<reference evidence="6" key="1">
    <citation type="journal article" date="2022" name="Cell">
        <title>Repeat-based holocentromeres influence genome architecture and karyotype evolution.</title>
        <authorList>
            <person name="Hofstatter P.G."/>
            <person name="Thangavel G."/>
            <person name="Lux T."/>
            <person name="Neumann P."/>
            <person name="Vondrak T."/>
            <person name="Novak P."/>
            <person name="Zhang M."/>
            <person name="Costa L."/>
            <person name="Castellani M."/>
            <person name="Scott A."/>
            <person name="Toegelov H."/>
            <person name="Fuchs J."/>
            <person name="Mata-Sucre Y."/>
            <person name="Dias Y."/>
            <person name="Vanzela A.L.L."/>
            <person name="Huettel B."/>
            <person name="Almeida C.C.S."/>
            <person name="Simkova H."/>
            <person name="Souza G."/>
            <person name="Pedrosa-Harand A."/>
            <person name="Macas J."/>
            <person name="Mayer K.F.X."/>
            <person name="Houben A."/>
            <person name="Marques A."/>
        </authorList>
    </citation>
    <scope>NUCLEOTIDE SEQUENCE</scope>
    <source>
        <strain evidence="6">RhyBre1mFocal</strain>
    </source>
</reference>
<feature type="region of interest" description="Disordered" evidence="3">
    <location>
        <begin position="1"/>
        <end position="181"/>
    </location>
</feature>
<dbReference type="InterPro" id="IPR011051">
    <property type="entry name" value="RmlC_Cupin_sf"/>
</dbReference>
<dbReference type="PANTHER" id="PTHR13903">
    <property type="entry name" value="PIRIN-RELATED"/>
    <property type="match status" value="1"/>
</dbReference>
<evidence type="ECO:0000313" key="6">
    <source>
        <dbReference type="EMBL" id="KAJ1681700.1"/>
    </source>
</evidence>
<evidence type="ECO:0008006" key="8">
    <source>
        <dbReference type="Google" id="ProtNLM"/>
    </source>
</evidence>
<feature type="compositionally biased region" description="Low complexity" evidence="3">
    <location>
        <begin position="1"/>
        <end position="11"/>
    </location>
</feature>
<evidence type="ECO:0000313" key="7">
    <source>
        <dbReference type="Proteomes" id="UP001151287"/>
    </source>
</evidence>
<dbReference type="InterPro" id="IPR014710">
    <property type="entry name" value="RmlC-like_jellyroll"/>
</dbReference>
<organism evidence="6 7">
    <name type="scientific">Rhynchospora breviuscula</name>
    <dbReference type="NCBI Taxonomy" id="2022672"/>
    <lineage>
        <taxon>Eukaryota</taxon>
        <taxon>Viridiplantae</taxon>
        <taxon>Streptophyta</taxon>
        <taxon>Embryophyta</taxon>
        <taxon>Tracheophyta</taxon>
        <taxon>Spermatophyta</taxon>
        <taxon>Magnoliopsida</taxon>
        <taxon>Liliopsida</taxon>
        <taxon>Poales</taxon>
        <taxon>Cyperaceae</taxon>
        <taxon>Cyperoideae</taxon>
        <taxon>Rhynchosporeae</taxon>
        <taxon>Rhynchospora</taxon>
    </lineage>
</organism>
<feature type="compositionally biased region" description="Pro residues" evidence="3">
    <location>
        <begin position="28"/>
        <end position="55"/>
    </location>
</feature>
<name>A0A9P9Z3J4_9POAL</name>
<comment type="caution">
    <text evidence="6">The sequence shown here is derived from an EMBL/GenBank/DDBJ whole genome shotgun (WGS) entry which is preliminary data.</text>
</comment>
<comment type="similarity">
    <text evidence="1 2">Belongs to the pirin family.</text>
</comment>
<feature type="domain" description="Pirin C-terminal" evidence="5">
    <location>
        <begin position="386"/>
        <end position="502"/>
    </location>
</feature>
<evidence type="ECO:0000259" key="4">
    <source>
        <dbReference type="Pfam" id="PF02678"/>
    </source>
</evidence>
<evidence type="ECO:0000259" key="5">
    <source>
        <dbReference type="Pfam" id="PF05726"/>
    </source>
</evidence>
<dbReference type="OrthoDB" id="198735at2759"/>
<feature type="compositionally biased region" description="Basic and acidic residues" evidence="3">
    <location>
        <begin position="80"/>
        <end position="96"/>
    </location>
</feature>
<dbReference type="SUPFAM" id="SSF51182">
    <property type="entry name" value="RmlC-like cupins"/>
    <property type="match status" value="1"/>
</dbReference>
<gene>
    <name evidence="6" type="ORF">LUZ63_023089</name>
</gene>
<dbReference type="Pfam" id="PF02678">
    <property type="entry name" value="Pirin"/>
    <property type="match status" value="1"/>
</dbReference>
<evidence type="ECO:0000256" key="1">
    <source>
        <dbReference type="ARBA" id="ARBA00008416"/>
    </source>
</evidence>
<feature type="compositionally biased region" description="Basic residues" evidence="3">
    <location>
        <begin position="118"/>
        <end position="132"/>
    </location>
</feature>
<dbReference type="Gene3D" id="2.60.120.10">
    <property type="entry name" value="Jelly Rolls"/>
    <property type="match status" value="2"/>
</dbReference>
<dbReference type="InterPro" id="IPR012093">
    <property type="entry name" value="Pirin"/>
</dbReference>
<keyword evidence="7" id="KW-1185">Reference proteome</keyword>
<proteinExistence type="inferred from homology"/>
<dbReference type="PANTHER" id="PTHR13903:SF8">
    <property type="entry name" value="PIRIN"/>
    <property type="match status" value="1"/>
</dbReference>
<dbReference type="EMBL" id="JAMQYH010000950">
    <property type="protein sequence ID" value="KAJ1681700.1"/>
    <property type="molecule type" value="Genomic_DNA"/>
</dbReference>
<dbReference type="CDD" id="cd02247">
    <property type="entry name" value="cupin_pirin_C"/>
    <property type="match status" value="1"/>
</dbReference>